<dbReference type="Proteomes" id="UP000304148">
    <property type="component" value="Chromosome"/>
</dbReference>
<accession>A0A383RB23</accession>
<evidence type="ECO:0000256" key="1">
    <source>
        <dbReference type="SAM" id="MobiDB-lite"/>
    </source>
</evidence>
<dbReference type="AlphaFoldDB" id="A0A383RB23"/>
<dbReference type="Pfam" id="PF04134">
    <property type="entry name" value="DCC1-like"/>
    <property type="match status" value="1"/>
</dbReference>
<organism evidence="2 3">
    <name type="scientific">Paenibacillus alvei</name>
    <name type="common">Bacillus alvei</name>
    <dbReference type="NCBI Taxonomy" id="44250"/>
    <lineage>
        <taxon>Bacteria</taxon>
        <taxon>Bacillati</taxon>
        <taxon>Bacillota</taxon>
        <taxon>Bacilli</taxon>
        <taxon>Bacillales</taxon>
        <taxon>Paenibacillaceae</taxon>
        <taxon>Paenibacillus</taxon>
    </lineage>
</organism>
<sequence>MSIRKRKRRMLEVYYDSWCPLCTGIRSRLERWDWLHVLRFYSIRDQHVTERIPVSMEDLAANMHVRESNSGRILSGIEAVHALCMRVPILMPMSPFIWLSMKLGIGGKLYRYIASRRTIVPAGQCSSNGCELPMRRNVQGDDSDTHSSRT</sequence>
<dbReference type="GO" id="GO:0015035">
    <property type="term" value="F:protein-disulfide reductase activity"/>
    <property type="evidence" value="ECO:0007669"/>
    <property type="project" value="InterPro"/>
</dbReference>
<evidence type="ECO:0000313" key="3">
    <source>
        <dbReference type="Proteomes" id="UP000304148"/>
    </source>
</evidence>
<feature type="region of interest" description="Disordered" evidence="1">
    <location>
        <begin position="131"/>
        <end position="150"/>
    </location>
</feature>
<protein>
    <submittedName>
        <fullName evidence="2">Predicted thiol-disulfide oxidoreductase YuxK, DCC family</fullName>
    </submittedName>
</protein>
<name>A0A383RB23_PAEAL</name>
<dbReference type="RefSeq" id="WP_232055598.1">
    <property type="nucleotide sequence ID" value="NZ_LS992241.1"/>
</dbReference>
<proteinExistence type="predicted"/>
<dbReference type="EMBL" id="LS992241">
    <property type="protein sequence ID" value="SYX84315.1"/>
    <property type="molecule type" value="Genomic_DNA"/>
</dbReference>
<dbReference type="InterPro" id="IPR007263">
    <property type="entry name" value="DCC1-like"/>
</dbReference>
<reference evidence="3" key="1">
    <citation type="submission" date="2018-08" db="EMBL/GenBank/DDBJ databases">
        <authorList>
            <person name="Chevrot R."/>
        </authorList>
    </citation>
    <scope>NUCLEOTIDE SEQUENCE [LARGE SCALE GENOMIC DNA]</scope>
</reference>
<gene>
    <name evidence="2" type="ORF">PBLR_12737</name>
</gene>
<evidence type="ECO:0000313" key="2">
    <source>
        <dbReference type="EMBL" id="SYX84315.1"/>
    </source>
</evidence>